<dbReference type="EMBL" id="CP001344">
    <property type="protein sequence ID" value="ACL45102.1"/>
    <property type="molecule type" value="Genomic_DNA"/>
</dbReference>
<dbReference type="Pfam" id="PF04187">
    <property type="entry name" value="Cofac_haem_bdg"/>
    <property type="match status" value="1"/>
</dbReference>
<accession>B8HKB1</accession>
<dbReference type="SUPFAM" id="SSF159501">
    <property type="entry name" value="EreA/ChaN-like"/>
    <property type="match status" value="1"/>
</dbReference>
<dbReference type="OrthoDB" id="9795827at2"/>
<proteinExistence type="predicted"/>
<dbReference type="STRING" id="395961.Cyan7425_2756"/>
<dbReference type="HOGENOM" id="CLU_035488_2_1_3"/>
<name>B8HKB1_CYAP4</name>
<dbReference type="Gene3D" id="3.40.50.11550">
    <property type="match status" value="1"/>
</dbReference>
<reference evidence="2" key="1">
    <citation type="submission" date="2009-01" db="EMBL/GenBank/DDBJ databases">
        <title>Complete sequence of chromosome Cyanothece sp. PCC 7425.</title>
        <authorList>
            <consortium name="US DOE Joint Genome Institute"/>
            <person name="Lucas S."/>
            <person name="Copeland A."/>
            <person name="Lapidus A."/>
            <person name="Glavina del Rio T."/>
            <person name="Dalin E."/>
            <person name="Tice H."/>
            <person name="Bruce D."/>
            <person name="Goodwin L."/>
            <person name="Pitluck S."/>
            <person name="Sims D."/>
            <person name="Meineke L."/>
            <person name="Brettin T."/>
            <person name="Detter J.C."/>
            <person name="Han C."/>
            <person name="Larimer F."/>
            <person name="Land M."/>
            <person name="Hauser L."/>
            <person name="Kyrpides N."/>
            <person name="Ovchinnikova G."/>
            <person name="Liberton M."/>
            <person name="Stoeckel J."/>
            <person name="Banerjee A."/>
            <person name="Singh A."/>
            <person name="Page L."/>
            <person name="Sato H."/>
            <person name="Zhao L."/>
            <person name="Sherman L."/>
            <person name="Pakrasi H."/>
            <person name="Richardson P."/>
        </authorList>
    </citation>
    <scope>NUCLEOTIDE SEQUENCE</scope>
    <source>
        <strain evidence="2">PCC 7425</strain>
    </source>
</reference>
<dbReference type="eggNOG" id="COG3016">
    <property type="taxonomic scope" value="Bacteria"/>
</dbReference>
<organism evidence="2">
    <name type="scientific">Cyanothece sp. (strain PCC 7425 / ATCC 29141)</name>
    <dbReference type="NCBI Taxonomy" id="395961"/>
    <lineage>
        <taxon>Bacteria</taxon>
        <taxon>Bacillati</taxon>
        <taxon>Cyanobacteriota</taxon>
        <taxon>Cyanophyceae</taxon>
        <taxon>Gomontiellales</taxon>
        <taxon>Cyanothecaceae</taxon>
        <taxon>Cyanothece</taxon>
    </lineage>
</organism>
<sequence>MLAPRFTRICAYSLLLMLLGQAPILGQEISSLGQPGTFDHQTIVTRLAQANIIYLGETHDRPQDHQAQLDIIRSLYEINPRLVIGLEMFQRPYQSVLDRYLKGDLSEVELLEQSQYNQRWGFPWQFYAPILRLAKEYRLPLLALNTPSEVTRKVARQGLASLTPTEQEWIPPLSDIDTSNSVYRNKIKQVYEDFHHGKDDPQAFERFWQAQVLWDETMAATIADYVRRHPDRLVVVLAGQGHVAFGYGIPSRVARRLAGQLPRPLRQTTVLLNPDPELRQANSADYFWTSKP</sequence>
<protein>
    <recommendedName>
        <fullName evidence="1">Haem-binding uptake Tiki superfamily ChaN domain-containing protein</fullName>
    </recommendedName>
</protein>
<gene>
    <name evidence="2" type="ordered locus">Cyan7425_2756</name>
</gene>
<dbReference type="CDD" id="cd14727">
    <property type="entry name" value="ChanN-like"/>
    <property type="match status" value="1"/>
</dbReference>
<dbReference type="AlphaFoldDB" id="B8HKB1"/>
<dbReference type="KEGG" id="cyn:Cyan7425_2756"/>
<evidence type="ECO:0000259" key="1">
    <source>
        <dbReference type="Pfam" id="PF04187"/>
    </source>
</evidence>
<evidence type="ECO:0000313" key="2">
    <source>
        <dbReference type="EMBL" id="ACL45102.1"/>
    </source>
</evidence>
<dbReference type="InterPro" id="IPR007314">
    <property type="entry name" value="Cofac_haem-bd_dom"/>
</dbReference>
<feature type="domain" description="Haem-binding uptake Tiki superfamily ChaN" evidence="1">
    <location>
        <begin position="44"/>
        <end position="253"/>
    </location>
</feature>